<gene>
    <name evidence="1" type="ORF">ILYODFUR_019593</name>
</gene>
<organism evidence="1 2">
    <name type="scientific">Ilyodon furcidens</name>
    <name type="common">goldbreast splitfin</name>
    <dbReference type="NCBI Taxonomy" id="33524"/>
    <lineage>
        <taxon>Eukaryota</taxon>
        <taxon>Metazoa</taxon>
        <taxon>Chordata</taxon>
        <taxon>Craniata</taxon>
        <taxon>Vertebrata</taxon>
        <taxon>Euteleostomi</taxon>
        <taxon>Actinopterygii</taxon>
        <taxon>Neopterygii</taxon>
        <taxon>Teleostei</taxon>
        <taxon>Neoteleostei</taxon>
        <taxon>Acanthomorphata</taxon>
        <taxon>Ovalentaria</taxon>
        <taxon>Atherinomorphae</taxon>
        <taxon>Cyprinodontiformes</taxon>
        <taxon>Goodeidae</taxon>
        <taxon>Ilyodon</taxon>
    </lineage>
</organism>
<reference evidence="1 2" key="1">
    <citation type="submission" date="2021-06" db="EMBL/GenBank/DDBJ databases">
        <authorList>
            <person name="Palmer J.M."/>
        </authorList>
    </citation>
    <scope>NUCLEOTIDE SEQUENCE [LARGE SCALE GENOMIC DNA]</scope>
    <source>
        <strain evidence="2">if_2019</strain>
        <tissue evidence="1">Muscle</tissue>
    </source>
</reference>
<accession>A0ABV0V561</accession>
<evidence type="ECO:0008006" key="3">
    <source>
        <dbReference type="Google" id="ProtNLM"/>
    </source>
</evidence>
<dbReference type="Proteomes" id="UP001482620">
    <property type="component" value="Unassembled WGS sequence"/>
</dbReference>
<sequence length="95" mass="10666">HPSLQRRGEASVEGALNQLVLEHLQLAPLQWGHRKVVKKFKGNNFSRWDFPLNDSKFREAVLAAAASSLSMLYDLLCTRRSAVGVEEKSSQDTTQ</sequence>
<proteinExistence type="predicted"/>
<evidence type="ECO:0000313" key="2">
    <source>
        <dbReference type="Proteomes" id="UP001482620"/>
    </source>
</evidence>
<feature type="non-terminal residue" evidence="1">
    <location>
        <position position="1"/>
    </location>
</feature>
<protein>
    <recommendedName>
        <fullName evidence="3">Interferon</fullName>
    </recommendedName>
</protein>
<dbReference type="EMBL" id="JAHRIQ010094654">
    <property type="protein sequence ID" value="MEQ2252234.1"/>
    <property type="molecule type" value="Genomic_DNA"/>
</dbReference>
<keyword evidence="2" id="KW-1185">Reference proteome</keyword>
<evidence type="ECO:0000313" key="1">
    <source>
        <dbReference type="EMBL" id="MEQ2252234.1"/>
    </source>
</evidence>
<comment type="caution">
    <text evidence="1">The sequence shown here is derived from an EMBL/GenBank/DDBJ whole genome shotgun (WGS) entry which is preliminary data.</text>
</comment>
<name>A0ABV0V561_9TELE</name>